<dbReference type="InterPro" id="IPR003136">
    <property type="entry name" value="Cytidylate_kin"/>
</dbReference>
<keyword evidence="3 9" id="KW-0808">Transferase</keyword>
<proteinExistence type="inferred from homology"/>
<evidence type="ECO:0000256" key="8">
    <source>
        <dbReference type="ARBA" id="ARBA00048478"/>
    </source>
</evidence>
<evidence type="ECO:0000256" key="3">
    <source>
        <dbReference type="ARBA" id="ARBA00022679"/>
    </source>
</evidence>
<feature type="binding site" evidence="9">
    <location>
        <begin position="11"/>
        <end position="19"/>
    </location>
    <ligand>
        <name>ATP</name>
        <dbReference type="ChEBI" id="CHEBI:30616"/>
    </ligand>
</feature>
<keyword evidence="2 9" id="KW-0963">Cytoplasm</keyword>
<keyword evidence="5 9" id="KW-0418">Kinase</keyword>
<dbReference type="HAMAP" id="MF_00238">
    <property type="entry name" value="Cytidyl_kinase_type1"/>
    <property type="match status" value="1"/>
</dbReference>
<dbReference type="GO" id="GO:0005829">
    <property type="term" value="C:cytosol"/>
    <property type="evidence" value="ECO:0007669"/>
    <property type="project" value="TreeGrafter"/>
</dbReference>
<comment type="subcellular location">
    <subcellularLocation>
        <location evidence="9">Cytoplasm</location>
    </subcellularLocation>
</comment>
<dbReference type="Pfam" id="PF02224">
    <property type="entry name" value="Cytidylate_kin"/>
    <property type="match status" value="1"/>
</dbReference>
<evidence type="ECO:0000313" key="11">
    <source>
        <dbReference type="EMBL" id="SER44957.1"/>
    </source>
</evidence>
<keyword evidence="4 9" id="KW-0547">Nucleotide-binding</keyword>
<name>A0A1H9PA08_9BACI</name>
<sequence>MKTEMNIAIDGPAGAGKSTVAKLLAEKLSFVYVDTGAMYRALTWYALENNVDVNNEGILNELLKESDIELVNESGSLKIKMNQKDISEDIRSSEVTNNVSYVAKHEKIRKEMVRKQQKLAQKGGVVMDGRDIGTAVLPAAEVKVFLTASVEERAKRRHEEHLSKGLPSDLALLKEEIAKRDQIDSEREFAPLKKAEDAIELDSTSMTIHEVVDRIYSIAAERDGAVE</sequence>
<comment type="similarity">
    <text evidence="1 9">Belongs to the cytidylate kinase family. Type 1 subfamily.</text>
</comment>
<evidence type="ECO:0000256" key="2">
    <source>
        <dbReference type="ARBA" id="ARBA00022490"/>
    </source>
</evidence>
<evidence type="ECO:0000256" key="9">
    <source>
        <dbReference type="HAMAP-Rule" id="MF_00238"/>
    </source>
</evidence>
<evidence type="ECO:0000256" key="7">
    <source>
        <dbReference type="ARBA" id="ARBA00047615"/>
    </source>
</evidence>
<evidence type="ECO:0000256" key="4">
    <source>
        <dbReference type="ARBA" id="ARBA00022741"/>
    </source>
</evidence>
<dbReference type="GO" id="GO:0036430">
    <property type="term" value="F:CMP kinase activity"/>
    <property type="evidence" value="ECO:0007669"/>
    <property type="project" value="RHEA"/>
</dbReference>
<dbReference type="PANTHER" id="PTHR21299:SF2">
    <property type="entry name" value="CYTIDYLATE KINASE"/>
    <property type="match status" value="1"/>
</dbReference>
<dbReference type="AlphaFoldDB" id="A0A1H9PA08"/>
<dbReference type="EMBL" id="FOGT01000001">
    <property type="protein sequence ID" value="SER44957.1"/>
    <property type="molecule type" value="Genomic_DNA"/>
</dbReference>
<protein>
    <recommendedName>
        <fullName evidence="9">Cytidylate kinase</fullName>
        <shortName evidence="9">CK</shortName>
        <ecNumber evidence="9">2.7.4.25</ecNumber>
    </recommendedName>
    <alternativeName>
        <fullName evidence="9">Cytidine monophosphate kinase</fullName>
        <shortName evidence="9">CMP kinase</shortName>
    </alternativeName>
</protein>
<keyword evidence="6 9" id="KW-0067">ATP-binding</keyword>
<feature type="domain" description="Cytidylate kinase" evidence="10">
    <location>
        <begin position="7"/>
        <end position="218"/>
    </location>
</feature>
<evidence type="ECO:0000256" key="5">
    <source>
        <dbReference type="ARBA" id="ARBA00022777"/>
    </source>
</evidence>
<dbReference type="FunFam" id="3.40.50.300:FF:000484">
    <property type="entry name" value="Cytidylate kinase"/>
    <property type="match status" value="1"/>
</dbReference>
<dbReference type="InterPro" id="IPR027417">
    <property type="entry name" value="P-loop_NTPase"/>
</dbReference>
<dbReference type="EC" id="2.7.4.25" evidence="9"/>
<dbReference type="STRING" id="1601833.SAMN05518684_101210"/>
<evidence type="ECO:0000259" key="10">
    <source>
        <dbReference type="Pfam" id="PF02224"/>
    </source>
</evidence>
<dbReference type="Proteomes" id="UP000198571">
    <property type="component" value="Unassembled WGS sequence"/>
</dbReference>
<dbReference type="NCBIfam" id="TIGR00017">
    <property type="entry name" value="cmk"/>
    <property type="match status" value="1"/>
</dbReference>
<dbReference type="GO" id="GO:0005524">
    <property type="term" value="F:ATP binding"/>
    <property type="evidence" value="ECO:0007669"/>
    <property type="project" value="UniProtKB-UniRule"/>
</dbReference>
<dbReference type="GO" id="GO:0006220">
    <property type="term" value="P:pyrimidine nucleotide metabolic process"/>
    <property type="evidence" value="ECO:0007669"/>
    <property type="project" value="UniProtKB-UniRule"/>
</dbReference>
<organism evidence="11 12">
    <name type="scientific">Salipaludibacillus aurantiacus</name>
    <dbReference type="NCBI Taxonomy" id="1601833"/>
    <lineage>
        <taxon>Bacteria</taxon>
        <taxon>Bacillati</taxon>
        <taxon>Bacillota</taxon>
        <taxon>Bacilli</taxon>
        <taxon>Bacillales</taxon>
        <taxon>Bacillaceae</taxon>
    </lineage>
</organism>
<dbReference type="RefSeq" id="WP_093047150.1">
    <property type="nucleotide sequence ID" value="NZ_FOGT01000001.1"/>
</dbReference>
<dbReference type="Gene3D" id="3.40.50.300">
    <property type="entry name" value="P-loop containing nucleotide triphosphate hydrolases"/>
    <property type="match status" value="1"/>
</dbReference>
<accession>A0A1H9PA08</accession>
<dbReference type="SUPFAM" id="SSF52540">
    <property type="entry name" value="P-loop containing nucleoside triphosphate hydrolases"/>
    <property type="match status" value="1"/>
</dbReference>
<evidence type="ECO:0000313" key="12">
    <source>
        <dbReference type="Proteomes" id="UP000198571"/>
    </source>
</evidence>
<dbReference type="GO" id="GO:0036431">
    <property type="term" value="F:dCMP kinase activity"/>
    <property type="evidence" value="ECO:0007669"/>
    <property type="project" value="InterPro"/>
</dbReference>
<dbReference type="CDD" id="cd02020">
    <property type="entry name" value="CMPK"/>
    <property type="match status" value="1"/>
</dbReference>
<comment type="catalytic activity">
    <reaction evidence="8 9">
        <text>CMP + ATP = CDP + ADP</text>
        <dbReference type="Rhea" id="RHEA:11600"/>
        <dbReference type="ChEBI" id="CHEBI:30616"/>
        <dbReference type="ChEBI" id="CHEBI:58069"/>
        <dbReference type="ChEBI" id="CHEBI:60377"/>
        <dbReference type="ChEBI" id="CHEBI:456216"/>
        <dbReference type="EC" id="2.7.4.25"/>
    </reaction>
</comment>
<dbReference type="InterPro" id="IPR011994">
    <property type="entry name" value="Cytidylate_kinase_dom"/>
</dbReference>
<comment type="catalytic activity">
    <reaction evidence="7 9">
        <text>dCMP + ATP = dCDP + ADP</text>
        <dbReference type="Rhea" id="RHEA:25094"/>
        <dbReference type="ChEBI" id="CHEBI:30616"/>
        <dbReference type="ChEBI" id="CHEBI:57566"/>
        <dbReference type="ChEBI" id="CHEBI:58593"/>
        <dbReference type="ChEBI" id="CHEBI:456216"/>
        <dbReference type="EC" id="2.7.4.25"/>
    </reaction>
</comment>
<gene>
    <name evidence="9" type="primary">cmk</name>
    <name evidence="11" type="ORF">SAMN05518684_101210</name>
</gene>
<evidence type="ECO:0000256" key="1">
    <source>
        <dbReference type="ARBA" id="ARBA00009427"/>
    </source>
</evidence>
<dbReference type="GO" id="GO:0015949">
    <property type="term" value="P:nucleobase-containing small molecule interconversion"/>
    <property type="evidence" value="ECO:0007669"/>
    <property type="project" value="TreeGrafter"/>
</dbReference>
<evidence type="ECO:0000256" key="6">
    <source>
        <dbReference type="ARBA" id="ARBA00022840"/>
    </source>
</evidence>
<dbReference type="PANTHER" id="PTHR21299">
    <property type="entry name" value="CYTIDYLATE KINASE/PANTOATE-BETA-ALANINE LIGASE"/>
    <property type="match status" value="1"/>
</dbReference>
<dbReference type="OrthoDB" id="9807434at2"/>
<reference evidence="12" key="1">
    <citation type="submission" date="2016-10" db="EMBL/GenBank/DDBJ databases">
        <authorList>
            <person name="Varghese N."/>
            <person name="Submissions S."/>
        </authorList>
    </citation>
    <scope>NUCLEOTIDE SEQUENCE [LARGE SCALE GENOMIC DNA]</scope>
    <source>
        <strain evidence="12">S9</strain>
    </source>
</reference>
<keyword evidence="12" id="KW-1185">Reference proteome</keyword>